<dbReference type="InterPro" id="IPR017853">
    <property type="entry name" value="GH"/>
</dbReference>
<comment type="caution">
    <text evidence="13">The sequence shown here is derived from an EMBL/GenBank/DDBJ whole genome shotgun (WGS) entry which is preliminary data.</text>
</comment>
<dbReference type="FunFam" id="3.20.20.80:FF:000095">
    <property type="entry name" value="Endochitinase B1"/>
    <property type="match status" value="1"/>
</dbReference>
<dbReference type="GO" id="GO:0008061">
    <property type="term" value="F:chitin binding"/>
    <property type="evidence" value="ECO:0007669"/>
    <property type="project" value="InterPro"/>
</dbReference>
<dbReference type="Gene3D" id="3.20.20.80">
    <property type="entry name" value="Glycosidases"/>
    <property type="match status" value="1"/>
</dbReference>
<evidence type="ECO:0000313" key="14">
    <source>
        <dbReference type="Proteomes" id="UP001153618"/>
    </source>
</evidence>
<sequence>MQFFIFLLAGLSWLANAASIPTLRSNITEIESRDVGDVNGYRSVAYFVNWGIYGRNFQPQDLPAEKLTHVLYAFVNLRTDGSVFLSDTWADTDKHYPSDSWNDSGNNVYGCIKQLFLLKKRNRKLKVLLSIGGWTYSNSFAPAFATDAGRQRFADSATELVKNLGVDGIDIDYEYPQNDDQADKFVDVLRRTRAALDNYSAGNAGGYHFLITVASPAGPEKYRQERLNQMDQFLDFWNLMAYDYSGSWDTIAGHDANIYSSNSSPSSTPFNTDQAVNYYISQGVASHKIVMGMPLYGRQFTNTNGPGTPFNGIGQGSWDVGVWDYKALPLPGCAITELSQPGASYCYDQGKRVFISYDTPAIARQKAQYIKSRGLGGGMWWESSADKKGGDSLIATVVDNLGGINALEQTGNQLGYPASKYDNVKKGFN</sequence>
<evidence type="ECO:0000256" key="1">
    <source>
        <dbReference type="ARBA" id="ARBA00000822"/>
    </source>
</evidence>
<evidence type="ECO:0000256" key="3">
    <source>
        <dbReference type="ARBA" id="ARBA00012729"/>
    </source>
</evidence>
<evidence type="ECO:0000256" key="11">
    <source>
        <dbReference type="SAM" id="SignalP"/>
    </source>
</evidence>
<proteinExistence type="inferred from homology"/>
<comment type="similarity">
    <text evidence="2">Belongs to the glycosyl hydrolase 18 family. Chitinase class V subfamily.</text>
</comment>
<dbReference type="Gene3D" id="3.10.50.10">
    <property type="match status" value="1"/>
</dbReference>
<dbReference type="Pfam" id="PF00704">
    <property type="entry name" value="Glyco_hydro_18"/>
    <property type="match status" value="1"/>
</dbReference>
<dbReference type="GO" id="GO:0008843">
    <property type="term" value="F:endochitinase activity"/>
    <property type="evidence" value="ECO:0007669"/>
    <property type="project" value="UniProtKB-EC"/>
</dbReference>
<dbReference type="InterPro" id="IPR001579">
    <property type="entry name" value="Glyco_hydro_18_chit_AS"/>
</dbReference>
<accession>A0A9W4I1R7</accession>
<evidence type="ECO:0000256" key="6">
    <source>
        <dbReference type="ARBA" id="ARBA00023180"/>
    </source>
</evidence>
<keyword evidence="14" id="KW-1185">Reference proteome</keyword>
<dbReference type="EMBL" id="CAJVOS010000049">
    <property type="protein sequence ID" value="CAG8198033.1"/>
    <property type="molecule type" value="Genomic_DNA"/>
</dbReference>
<dbReference type="SUPFAM" id="SSF51445">
    <property type="entry name" value="(Trans)glycosidases"/>
    <property type="match status" value="1"/>
</dbReference>
<protein>
    <recommendedName>
        <fullName evidence="3">chitinase</fullName>
        <ecNumber evidence="3">3.2.1.14</ecNumber>
    </recommendedName>
</protein>
<evidence type="ECO:0000259" key="12">
    <source>
        <dbReference type="PROSITE" id="PS51910"/>
    </source>
</evidence>
<dbReference type="SUPFAM" id="SSF54556">
    <property type="entry name" value="Chitinase insertion domain"/>
    <property type="match status" value="1"/>
</dbReference>
<feature type="chain" id="PRO_5040810647" description="chitinase" evidence="11">
    <location>
        <begin position="18"/>
        <end position="429"/>
    </location>
</feature>
<dbReference type="Proteomes" id="UP001153618">
    <property type="component" value="Unassembled WGS sequence"/>
</dbReference>
<comment type="catalytic activity">
    <reaction evidence="1">
        <text>Random endo-hydrolysis of N-acetyl-beta-D-glucosaminide (1-&gt;4)-beta-linkages in chitin and chitodextrins.</text>
        <dbReference type="EC" id="3.2.1.14"/>
    </reaction>
</comment>
<dbReference type="InterPro" id="IPR001223">
    <property type="entry name" value="Glyco_hydro18_cat"/>
</dbReference>
<keyword evidence="5" id="KW-0146">Chitin degradation</keyword>
<dbReference type="InterPro" id="IPR011583">
    <property type="entry name" value="Chitinase_II/V-like_cat"/>
</dbReference>
<dbReference type="PANTHER" id="PTHR11177">
    <property type="entry name" value="CHITINASE"/>
    <property type="match status" value="1"/>
</dbReference>
<name>A0A9W4I1R7_PENOL</name>
<evidence type="ECO:0000256" key="5">
    <source>
        <dbReference type="ARBA" id="ARBA00023024"/>
    </source>
</evidence>
<gene>
    <name evidence="13" type="ORF">POLS_LOCUS7454</name>
</gene>
<feature type="signal peptide" evidence="11">
    <location>
        <begin position="1"/>
        <end position="17"/>
    </location>
</feature>
<evidence type="ECO:0000256" key="9">
    <source>
        <dbReference type="ARBA" id="ARBA00023326"/>
    </source>
</evidence>
<evidence type="ECO:0000256" key="8">
    <source>
        <dbReference type="ARBA" id="ARBA00023295"/>
    </source>
</evidence>
<keyword evidence="9" id="KW-0624">Polysaccharide degradation</keyword>
<keyword evidence="6" id="KW-0325">Glycoprotein</keyword>
<dbReference type="PANTHER" id="PTHR11177:SF317">
    <property type="entry name" value="CHITINASE 12-RELATED"/>
    <property type="match status" value="1"/>
</dbReference>
<evidence type="ECO:0000256" key="7">
    <source>
        <dbReference type="ARBA" id="ARBA00023277"/>
    </source>
</evidence>
<dbReference type="CDD" id="cd06548">
    <property type="entry name" value="GH18_chitinase"/>
    <property type="match status" value="1"/>
</dbReference>
<evidence type="ECO:0000256" key="4">
    <source>
        <dbReference type="ARBA" id="ARBA00022801"/>
    </source>
</evidence>
<dbReference type="InterPro" id="IPR029070">
    <property type="entry name" value="Chitinase_insertion_sf"/>
</dbReference>
<keyword evidence="7" id="KW-0119">Carbohydrate metabolism</keyword>
<dbReference type="AlphaFoldDB" id="A0A9W4I1R7"/>
<dbReference type="EC" id="3.2.1.14" evidence="3"/>
<keyword evidence="11" id="KW-0732">Signal</keyword>
<keyword evidence="8 10" id="KW-0326">Glycosidase</keyword>
<evidence type="ECO:0000256" key="10">
    <source>
        <dbReference type="RuleBase" id="RU000489"/>
    </source>
</evidence>
<dbReference type="GO" id="GO:0000272">
    <property type="term" value="P:polysaccharide catabolic process"/>
    <property type="evidence" value="ECO:0007669"/>
    <property type="project" value="UniProtKB-KW"/>
</dbReference>
<dbReference type="GO" id="GO:0005576">
    <property type="term" value="C:extracellular region"/>
    <property type="evidence" value="ECO:0007669"/>
    <property type="project" value="TreeGrafter"/>
</dbReference>
<dbReference type="FunFam" id="3.10.50.10:FF:000005">
    <property type="entry name" value="Endochitinase B1"/>
    <property type="match status" value="1"/>
</dbReference>
<feature type="domain" description="GH18" evidence="12">
    <location>
        <begin position="41"/>
        <end position="404"/>
    </location>
</feature>
<dbReference type="PROSITE" id="PS51910">
    <property type="entry name" value="GH18_2"/>
    <property type="match status" value="1"/>
</dbReference>
<dbReference type="OrthoDB" id="76388at2759"/>
<evidence type="ECO:0000313" key="13">
    <source>
        <dbReference type="EMBL" id="CAG8198033.1"/>
    </source>
</evidence>
<dbReference type="GO" id="GO:0006032">
    <property type="term" value="P:chitin catabolic process"/>
    <property type="evidence" value="ECO:0007669"/>
    <property type="project" value="UniProtKB-KW"/>
</dbReference>
<organism evidence="13 14">
    <name type="scientific">Penicillium olsonii</name>
    <dbReference type="NCBI Taxonomy" id="99116"/>
    <lineage>
        <taxon>Eukaryota</taxon>
        <taxon>Fungi</taxon>
        <taxon>Dikarya</taxon>
        <taxon>Ascomycota</taxon>
        <taxon>Pezizomycotina</taxon>
        <taxon>Eurotiomycetes</taxon>
        <taxon>Eurotiomycetidae</taxon>
        <taxon>Eurotiales</taxon>
        <taxon>Aspergillaceae</taxon>
        <taxon>Penicillium</taxon>
    </lineage>
</organism>
<evidence type="ECO:0000256" key="2">
    <source>
        <dbReference type="ARBA" id="ARBA00008682"/>
    </source>
</evidence>
<reference evidence="13" key="1">
    <citation type="submission" date="2021-07" db="EMBL/GenBank/DDBJ databases">
        <authorList>
            <person name="Branca A.L. A."/>
        </authorList>
    </citation>
    <scope>NUCLEOTIDE SEQUENCE</scope>
</reference>
<dbReference type="InterPro" id="IPR050314">
    <property type="entry name" value="Glycosyl_Hydrlase_18"/>
</dbReference>
<keyword evidence="4 10" id="KW-0378">Hydrolase</keyword>
<dbReference type="PROSITE" id="PS01095">
    <property type="entry name" value="GH18_1"/>
    <property type="match status" value="1"/>
</dbReference>
<dbReference type="SMART" id="SM00636">
    <property type="entry name" value="Glyco_18"/>
    <property type="match status" value="1"/>
</dbReference>